<sequence>MRNSIKQGLIWHVPGDNFTAIESGKQSITGQLRRETVAWCFTGLRLSGSGNTFQGAFSRSTAWTGHASSISGPVYSINVPACSTPTQVTGQLISGNSLHYKLHRRIVSVDIIYSEGDEGGEEWRVEIERGRKCVCERERDLVIETE</sequence>
<name>A0A482WGN8_LAOST</name>
<dbReference type="AlphaFoldDB" id="A0A482WGN8"/>
<evidence type="ECO:0000313" key="2">
    <source>
        <dbReference type="Proteomes" id="UP000291343"/>
    </source>
</evidence>
<dbReference type="EMBL" id="QKKF02037264">
    <property type="protein sequence ID" value="RZF32341.1"/>
    <property type="molecule type" value="Genomic_DNA"/>
</dbReference>
<gene>
    <name evidence="1" type="ORF">LSTR_LSTR001805</name>
</gene>
<reference evidence="1 2" key="1">
    <citation type="journal article" date="2017" name="Gigascience">
        <title>Genome sequence of the small brown planthopper, Laodelphax striatellus.</title>
        <authorList>
            <person name="Zhu J."/>
            <person name="Jiang F."/>
            <person name="Wang X."/>
            <person name="Yang P."/>
            <person name="Bao Y."/>
            <person name="Zhao W."/>
            <person name="Wang W."/>
            <person name="Lu H."/>
            <person name="Wang Q."/>
            <person name="Cui N."/>
            <person name="Li J."/>
            <person name="Chen X."/>
            <person name="Luo L."/>
            <person name="Yu J."/>
            <person name="Kang L."/>
            <person name="Cui F."/>
        </authorList>
    </citation>
    <scope>NUCLEOTIDE SEQUENCE [LARGE SCALE GENOMIC DNA]</scope>
    <source>
        <strain evidence="1">Lst14</strain>
    </source>
</reference>
<protein>
    <submittedName>
        <fullName evidence="1">Uncharacterized protein</fullName>
    </submittedName>
</protein>
<evidence type="ECO:0000313" key="1">
    <source>
        <dbReference type="EMBL" id="RZF32341.1"/>
    </source>
</evidence>
<proteinExistence type="predicted"/>
<organism evidence="1 2">
    <name type="scientific">Laodelphax striatellus</name>
    <name type="common">Small brown planthopper</name>
    <name type="synonym">Delphax striatella</name>
    <dbReference type="NCBI Taxonomy" id="195883"/>
    <lineage>
        <taxon>Eukaryota</taxon>
        <taxon>Metazoa</taxon>
        <taxon>Ecdysozoa</taxon>
        <taxon>Arthropoda</taxon>
        <taxon>Hexapoda</taxon>
        <taxon>Insecta</taxon>
        <taxon>Pterygota</taxon>
        <taxon>Neoptera</taxon>
        <taxon>Paraneoptera</taxon>
        <taxon>Hemiptera</taxon>
        <taxon>Auchenorrhyncha</taxon>
        <taxon>Fulgoroidea</taxon>
        <taxon>Delphacidae</taxon>
        <taxon>Criomorphinae</taxon>
        <taxon>Laodelphax</taxon>
    </lineage>
</organism>
<dbReference type="InParanoid" id="A0A482WGN8"/>
<comment type="caution">
    <text evidence="1">The sequence shown here is derived from an EMBL/GenBank/DDBJ whole genome shotgun (WGS) entry which is preliminary data.</text>
</comment>
<accession>A0A482WGN8</accession>
<keyword evidence="2" id="KW-1185">Reference proteome</keyword>
<dbReference type="Proteomes" id="UP000291343">
    <property type="component" value="Unassembled WGS sequence"/>
</dbReference>